<dbReference type="Proteomes" id="UP000051863">
    <property type="component" value="Unassembled WGS sequence"/>
</dbReference>
<accession>A0A0R0C4P9</accession>
<evidence type="ECO:0000313" key="2">
    <source>
        <dbReference type="Proteomes" id="UP000051863"/>
    </source>
</evidence>
<sequence>MLVGSPYKHARILDQNRKIMRSAPEGRTIVSFRISKNKKWVLIYFGDAEYAIASTESFEDIARPPIQPDGFEDATGFSWFILDDDHLIGQADLPSLDPGVGMTLSEKDSLPPRDTLIYIYTISSGTTTRAEIDGALPRPLNISENSEGRLLIMDSSYTVRSGAKIIPFFEP</sequence>
<protein>
    <submittedName>
        <fullName evidence="1">Uncharacterized protein</fullName>
    </submittedName>
</protein>
<dbReference type="PATRIC" id="fig|405446.3.peg.3245"/>
<organism evidence="1 2">
    <name type="scientific">Stenotrophomonas terrae</name>
    <dbReference type="NCBI Taxonomy" id="405446"/>
    <lineage>
        <taxon>Bacteria</taxon>
        <taxon>Pseudomonadati</taxon>
        <taxon>Pseudomonadota</taxon>
        <taxon>Gammaproteobacteria</taxon>
        <taxon>Lysobacterales</taxon>
        <taxon>Lysobacteraceae</taxon>
        <taxon>Stenotrophomonas</taxon>
    </lineage>
</organism>
<comment type="caution">
    <text evidence="1">The sequence shown here is derived from an EMBL/GenBank/DDBJ whole genome shotgun (WGS) entry which is preliminary data.</text>
</comment>
<evidence type="ECO:0000313" key="1">
    <source>
        <dbReference type="EMBL" id="KRG64150.1"/>
    </source>
</evidence>
<dbReference type="EMBL" id="LDJJ01000066">
    <property type="protein sequence ID" value="KRG64150.1"/>
    <property type="molecule type" value="Genomic_DNA"/>
</dbReference>
<gene>
    <name evidence="1" type="ORF">ABB27_16800</name>
</gene>
<proteinExistence type="predicted"/>
<keyword evidence="2" id="KW-1185">Reference proteome</keyword>
<dbReference type="AlphaFoldDB" id="A0A0R0C4P9"/>
<name>A0A0R0C4P9_9GAMM</name>
<reference evidence="1 2" key="1">
    <citation type="submission" date="2015-05" db="EMBL/GenBank/DDBJ databases">
        <title>Genome sequencing and analysis of members of genus Stenotrophomonas.</title>
        <authorList>
            <person name="Patil P.P."/>
            <person name="Midha S."/>
            <person name="Patil P.B."/>
        </authorList>
    </citation>
    <scope>NUCLEOTIDE SEQUENCE [LARGE SCALE GENOMIC DNA]</scope>
    <source>
        <strain evidence="1 2">DSM 18941</strain>
    </source>
</reference>